<reference evidence="2 3" key="1">
    <citation type="submission" date="2021-09" db="EMBL/GenBank/DDBJ databases">
        <title>Lysobacter sp. 13A isolated from the river sediment.</title>
        <authorList>
            <person name="Liu H."/>
            <person name="Li S."/>
            <person name="Mao S."/>
        </authorList>
    </citation>
    <scope>NUCLEOTIDE SEQUENCE [LARGE SCALE GENOMIC DNA]</scope>
    <source>
        <strain evidence="2 3">13A</strain>
    </source>
</reference>
<dbReference type="Proteomes" id="UP001430954">
    <property type="component" value="Unassembled WGS sequence"/>
</dbReference>
<organism evidence="2 3">
    <name type="scientific">Novilysobacter selenitireducens</name>
    <dbReference type="NCBI Taxonomy" id="2872639"/>
    <lineage>
        <taxon>Bacteria</taxon>
        <taxon>Pseudomonadati</taxon>
        <taxon>Pseudomonadota</taxon>
        <taxon>Gammaproteobacteria</taxon>
        <taxon>Lysobacterales</taxon>
        <taxon>Lysobacteraceae</taxon>
        <taxon>Novilysobacter</taxon>
    </lineage>
</organism>
<dbReference type="InterPro" id="IPR003787">
    <property type="entry name" value="Sulphur_relay_DsrE/F-like"/>
</dbReference>
<accession>A0ABS7T8D5</accession>
<gene>
    <name evidence="2" type="ORF">K6753_11370</name>
</gene>
<evidence type="ECO:0000313" key="2">
    <source>
        <dbReference type="EMBL" id="MBZ4040130.1"/>
    </source>
</evidence>
<dbReference type="Pfam" id="PF02635">
    <property type="entry name" value="DsrE"/>
    <property type="match status" value="1"/>
</dbReference>
<keyword evidence="3" id="KW-1185">Reference proteome</keyword>
<dbReference type="Gene3D" id="3.40.1260.10">
    <property type="entry name" value="DsrEFH-like"/>
    <property type="match status" value="1"/>
</dbReference>
<evidence type="ECO:0000256" key="1">
    <source>
        <dbReference type="SAM" id="SignalP"/>
    </source>
</evidence>
<feature type="signal peptide" evidence="1">
    <location>
        <begin position="1"/>
        <end position="23"/>
    </location>
</feature>
<comment type="caution">
    <text evidence="2">The sequence shown here is derived from an EMBL/GenBank/DDBJ whole genome shotgun (WGS) entry which is preliminary data.</text>
</comment>
<evidence type="ECO:0000313" key="3">
    <source>
        <dbReference type="Proteomes" id="UP001430954"/>
    </source>
</evidence>
<protein>
    <submittedName>
        <fullName evidence="2">DsrE family protein</fullName>
    </submittedName>
</protein>
<name>A0ABS7T8D5_9GAMM</name>
<feature type="chain" id="PRO_5045679314" evidence="1">
    <location>
        <begin position="24"/>
        <end position="180"/>
    </location>
</feature>
<sequence length="180" mass="18489">MRAALLASVALAAALLLAPPAWAQPEGALQFPRIAGAGGVIDRGTHPAPEPGRTRRVLFDLHAAAGPGIDPGLESVARLLNLYALAGVPDGRVDVVVLLRGGATALALQAGAHERRFGVANPNAALVDALLSAGVRIEVCGQAAHRKGFAAAEFDPRIRTVLAALVRREALLAEGYLLAP</sequence>
<keyword evidence="1" id="KW-0732">Signal</keyword>
<dbReference type="PANTHER" id="PTHR37691">
    <property type="entry name" value="BLR3518 PROTEIN"/>
    <property type="match status" value="1"/>
</dbReference>
<dbReference type="InterPro" id="IPR027396">
    <property type="entry name" value="DsrEFH-like"/>
</dbReference>
<proteinExistence type="predicted"/>
<dbReference type="EMBL" id="JAINZW010000005">
    <property type="protein sequence ID" value="MBZ4040130.1"/>
    <property type="molecule type" value="Genomic_DNA"/>
</dbReference>
<dbReference type="RefSeq" id="WP_223676584.1">
    <property type="nucleotide sequence ID" value="NZ_JAINZW010000005.1"/>
</dbReference>
<dbReference type="PANTHER" id="PTHR37691:SF1">
    <property type="entry name" value="BLR3518 PROTEIN"/>
    <property type="match status" value="1"/>
</dbReference>
<dbReference type="SUPFAM" id="SSF75169">
    <property type="entry name" value="DsrEFH-like"/>
    <property type="match status" value="1"/>
</dbReference>